<dbReference type="EMBL" id="BPRB01000033">
    <property type="protein sequence ID" value="GJE58454.1"/>
    <property type="molecule type" value="Genomic_DNA"/>
</dbReference>
<keyword evidence="3" id="KW-1185">Reference proteome</keyword>
<evidence type="ECO:0000256" key="1">
    <source>
        <dbReference type="SAM" id="SignalP"/>
    </source>
</evidence>
<dbReference type="RefSeq" id="WP_238181085.1">
    <property type="nucleotide sequence ID" value="NZ_BPRB01000033.1"/>
</dbReference>
<sequence length="102" mass="10659">MRRLLTGGIKAILAIAALSTAAHWALRVQREPAAPIPAMASLPDPVTTGSIEPRKVERAVAAAKPEAQAPVQARGLDQGHLSALIASTTADKARPQKVLAKR</sequence>
<protein>
    <submittedName>
        <fullName evidence="2">Uncharacterized protein</fullName>
    </submittedName>
</protein>
<proteinExistence type="predicted"/>
<accession>A0ABQ4TT10</accession>
<reference evidence="2" key="1">
    <citation type="journal article" date="2021" name="Front. Microbiol.">
        <title>Comprehensive Comparative Genomics and Phenotyping of Methylobacterium Species.</title>
        <authorList>
            <person name="Alessa O."/>
            <person name="Ogura Y."/>
            <person name="Fujitani Y."/>
            <person name="Takami H."/>
            <person name="Hayashi T."/>
            <person name="Sahin N."/>
            <person name="Tani A."/>
        </authorList>
    </citation>
    <scope>NUCLEOTIDE SEQUENCE</scope>
    <source>
        <strain evidence="2">DSM 23632</strain>
    </source>
</reference>
<keyword evidence="1" id="KW-0732">Signal</keyword>
<feature type="signal peptide" evidence="1">
    <location>
        <begin position="1"/>
        <end position="24"/>
    </location>
</feature>
<organism evidence="2 3">
    <name type="scientific">Methylobacterium trifolii</name>
    <dbReference type="NCBI Taxonomy" id="1003092"/>
    <lineage>
        <taxon>Bacteria</taxon>
        <taxon>Pseudomonadati</taxon>
        <taxon>Pseudomonadota</taxon>
        <taxon>Alphaproteobacteria</taxon>
        <taxon>Hyphomicrobiales</taxon>
        <taxon>Methylobacteriaceae</taxon>
        <taxon>Methylobacterium</taxon>
    </lineage>
</organism>
<dbReference type="Proteomes" id="UP001055057">
    <property type="component" value="Unassembled WGS sequence"/>
</dbReference>
<feature type="chain" id="PRO_5046181146" evidence="1">
    <location>
        <begin position="25"/>
        <end position="102"/>
    </location>
</feature>
<evidence type="ECO:0000313" key="2">
    <source>
        <dbReference type="EMBL" id="GJE58454.1"/>
    </source>
</evidence>
<evidence type="ECO:0000313" key="3">
    <source>
        <dbReference type="Proteomes" id="UP001055057"/>
    </source>
</evidence>
<gene>
    <name evidence="2" type="ORF">MPOCJGCO_0535</name>
</gene>
<comment type="caution">
    <text evidence="2">The sequence shown here is derived from an EMBL/GenBank/DDBJ whole genome shotgun (WGS) entry which is preliminary data.</text>
</comment>
<name>A0ABQ4TT10_9HYPH</name>
<reference evidence="2" key="2">
    <citation type="submission" date="2021-08" db="EMBL/GenBank/DDBJ databases">
        <authorList>
            <person name="Tani A."/>
            <person name="Ola A."/>
            <person name="Ogura Y."/>
            <person name="Katsura K."/>
            <person name="Hayashi T."/>
        </authorList>
    </citation>
    <scope>NUCLEOTIDE SEQUENCE</scope>
    <source>
        <strain evidence="2">DSM 23632</strain>
    </source>
</reference>